<sequence length="401" mass="40076">MSVARAVTGLLLVAVVVAGVSAPTAAAAGYGVSIDAPADFHVGDNRLEVTVDNTASGTDLFSPIVEVPLEAGLSAPADPNPVVKSTDGTRTWAIQNSTITSGDSLFVYGRNVPAGESRTYVFTVTVESAGERTVRADVRPLYNESNNVRAQTTATAVATGALSVDVLDEAGDPASGATVTVDGTDRAGATVRDDVTAGDHTVSVSVGGATYPALNVSVDAGGETNVTYRHGSLDDPAVVVATDAQSAVANGSAESAVTEAGNATARARFEVAFLADVPDGRAVVGVADPAAFPSGYHDVTATVDGQQVAPGRNGGTTTVALDSPGLLDVAIEFVGFPVGDATRDGTVDDGDAADIAAAVAAVDDGDPYGDVDGDGEVTAVDAMLVAQYDAGNRTADYGGAR</sequence>
<evidence type="ECO:0000313" key="1">
    <source>
        <dbReference type="EMBL" id="AKU08050.1"/>
    </source>
</evidence>
<dbReference type="GO" id="GO:0030246">
    <property type="term" value="F:carbohydrate binding"/>
    <property type="evidence" value="ECO:0007669"/>
    <property type="project" value="InterPro"/>
</dbReference>
<dbReference type="GO" id="GO:0000272">
    <property type="term" value="P:polysaccharide catabolic process"/>
    <property type="evidence" value="ECO:0007669"/>
    <property type="project" value="InterPro"/>
</dbReference>
<dbReference type="GeneID" id="25246286"/>
<dbReference type="Gene3D" id="1.10.1330.10">
    <property type="entry name" value="Dockerin domain"/>
    <property type="match status" value="1"/>
</dbReference>
<dbReference type="EMBL" id="CP011947">
    <property type="protein sequence ID" value="AKU08050.1"/>
    <property type="molecule type" value="Genomic_DNA"/>
</dbReference>
<dbReference type="PATRIC" id="fig|35746.4.peg.2121"/>
<protein>
    <submittedName>
        <fullName evidence="1">Dockerin-like protein</fullName>
    </submittedName>
</protein>
<dbReference type="KEGG" id="hgi:ABY42_09965"/>
<reference evidence="2" key="1">
    <citation type="journal article" date="2015" name="J. Biotechnol.">
        <title>Complete genome sequence of Haloferax gibbonsii strain ARA6, a potential producer of polyhydroxyalkanoates and halocins isolated from Araruama, Rio de Janeiro, Brasil.</title>
        <authorList>
            <person name="Pinto L.H."/>
            <person name="D'Alincourt Carvalho-Assef A.P."/>
            <person name="Vieira R.P."/>
            <person name="Clementino M.M."/>
            <person name="Albano R.M."/>
        </authorList>
    </citation>
    <scope>NUCLEOTIDE SEQUENCE [LARGE SCALE GENOMIC DNA]</scope>
    <source>
        <strain evidence="2">ARA6</strain>
    </source>
</reference>
<dbReference type="Proteomes" id="UP000066124">
    <property type="component" value="Chromosome"/>
</dbReference>
<dbReference type="SUPFAM" id="SSF63446">
    <property type="entry name" value="Type I dockerin domain"/>
    <property type="match status" value="1"/>
</dbReference>
<dbReference type="AlphaFoldDB" id="A0A0K1IUP7"/>
<organism evidence="1 2">
    <name type="scientific">Haloferax gibbonsii</name>
    <dbReference type="NCBI Taxonomy" id="35746"/>
    <lineage>
        <taxon>Archaea</taxon>
        <taxon>Methanobacteriati</taxon>
        <taxon>Methanobacteriota</taxon>
        <taxon>Stenosarchaea group</taxon>
        <taxon>Halobacteria</taxon>
        <taxon>Halobacteriales</taxon>
        <taxon>Haloferacaceae</taxon>
        <taxon>Haloferax</taxon>
    </lineage>
</organism>
<dbReference type="RefSeq" id="WP_050459350.1">
    <property type="nucleotide sequence ID" value="NZ_CP011947.1"/>
</dbReference>
<dbReference type="InterPro" id="IPR013784">
    <property type="entry name" value="Carb-bd-like_fold"/>
</dbReference>
<evidence type="ECO:0000313" key="2">
    <source>
        <dbReference type="Proteomes" id="UP000066124"/>
    </source>
</evidence>
<accession>A0A0K1IUP7</accession>
<dbReference type="SUPFAM" id="SSF49452">
    <property type="entry name" value="Starch-binding domain-like"/>
    <property type="match status" value="1"/>
</dbReference>
<dbReference type="InterPro" id="IPR036439">
    <property type="entry name" value="Dockerin_dom_sf"/>
</dbReference>
<gene>
    <name evidence="1" type="ORF">ABY42_09965</name>
</gene>
<proteinExistence type="predicted"/>
<name>A0A0K1IUP7_HALGI</name>